<feature type="region of interest" description="Disordered" evidence="6">
    <location>
        <begin position="339"/>
        <end position="382"/>
    </location>
</feature>
<feature type="compositionally biased region" description="Basic and acidic residues" evidence="6">
    <location>
        <begin position="342"/>
        <end position="354"/>
    </location>
</feature>
<feature type="region of interest" description="Disordered" evidence="6">
    <location>
        <begin position="209"/>
        <end position="251"/>
    </location>
</feature>
<keyword evidence="3" id="KW-0833">Ubl conjugation pathway</keyword>
<reference evidence="9" key="1">
    <citation type="journal article" date="2017" name="Nat. Microbiol.">
        <title>Global analysis of biosynthetic gene clusters reveals vast potential of secondary metabolite production in Penicillium species.</title>
        <authorList>
            <person name="Nielsen J.C."/>
            <person name="Grijseels S."/>
            <person name="Prigent S."/>
            <person name="Ji B."/>
            <person name="Dainat J."/>
            <person name="Nielsen K.F."/>
            <person name="Frisvad J.C."/>
            <person name="Workman M."/>
            <person name="Nielsen J."/>
        </authorList>
    </citation>
    <scope>NUCLEOTIDE SEQUENCE [LARGE SCALE GENOMIC DNA]</scope>
    <source>
        <strain evidence="9">IBT 13039</strain>
    </source>
</reference>
<sequence length="382" mass="41491">MKVTIKEWNAVATWHWDIPEDEVCGICRVQFDGTCPTCKFPGDDCALDTASSRPHDRHSRGQLPGGRPSTDETHQPPGTVTSPCQDGVMDEATDHPGEGQEQHLSHPTFQPFFTLIEDAHTSDYYHPTVHYIFSDDDTDIVTEAAIRSLAAQQEALSDSKKDRIAQIQASSLQDETKDSSHLDLAKSTLLPPPVPGIRENYVILDIEPSPHTPEAAQTSPVTEQVAPGKGGGTRSISSSPANASALPQDQGQLHPQYRVTSAQSFSSRWQVLNTEVVPAPTFENSNPGESPGHGLMLKIRGTGGLPIKVGGKNKEDTLEEMMDQFAKRMSELQVVIDAAETADSKGEHDEDKLVQHPFSPDTAEETIQTKGDSAAYAEGEHS</sequence>
<dbReference type="InterPro" id="IPR013083">
    <property type="entry name" value="Znf_RING/FYVE/PHD"/>
</dbReference>
<keyword evidence="5" id="KW-0131">Cell cycle</keyword>
<evidence type="ECO:0000256" key="6">
    <source>
        <dbReference type="SAM" id="MobiDB-lite"/>
    </source>
</evidence>
<organism evidence="8 9">
    <name type="scientific">Penicillium nalgiovense</name>
    <dbReference type="NCBI Taxonomy" id="60175"/>
    <lineage>
        <taxon>Eukaryota</taxon>
        <taxon>Fungi</taxon>
        <taxon>Dikarya</taxon>
        <taxon>Ascomycota</taxon>
        <taxon>Pezizomycotina</taxon>
        <taxon>Eurotiomycetes</taxon>
        <taxon>Eurotiomycetidae</taxon>
        <taxon>Eurotiales</taxon>
        <taxon>Aspergillaceae</taxon>
        <taxon>Penicillium</taxon>
    </lineage>
</organism>
<dbReference type="GO" id="GO:0061630">
    <property type="term" value="F:ubiquitin protein ligase activity"/>
    <property type="evidence" value="ECO:0007669"/>
    <property type="project" value="InterPro"/>
</dbReference>
<dbReference type="GO" id="GO:0031145">
    <property type="term" value="P:anaphase-promoting complex-dependent catabolic process"/>
    <property type="evidence" value="ECO:0007669"/>
    <property type="project" value="InterPro"/>
</dbReference>
<comment type="caution">
    <text evidence="8">The sequence shown here is derived from an EMBL/GenBank/DDBJ whole genome shotgun (WGS) entry which is preliminary data.</text>
</comment>
<evidence type="ECO:0000256" key="3">
    <source>
        <dbReference type="ARBA" id="ARBA00022786"/>
    </source>
</evidence>
<evidence type="ECO:0000256" key="2">
    <source>
        <dbReference type="ARBA" id="ARBA00022771"/>
    </source>
</evidence>
<keyword evidence="9" id="KW-1185">Reference proteome</keyword>
<dbReference type="GO" id="GO:0097602">
    <property type="term" value="F:cullin family protein binding"/>
    <property type="evidence" value="ECO:0007669"/>
    <property type="project" value="InterPro"/>
</dbReference>
<dbReference type="STRING" id="60175.A0A1V6XHQ7"/>
<keyword evidence="1" id="KW-0479">Metal-binding</keyword>
<evidence type="ECO:0000256" key="4">
    <source>
        <dbReference type="ARBA" id="ARBA00022833"/>
    </source>
</evidence>
<gene>
    <name evidence="8" type="ORF">PENNAL_c0075G09944</name>
</gene>
<protein>
    <recommendedName>
        <fullName evidence="7">Anaphase-promoting complex subunit 11 RING-H2 finger domain-containing protein</fullName>
    </recommendedName>
</protein>
<dbReference type="Pfam" id="PF12861">
    <property type="entry name" value="zf-ANAPC11"/>
    <property type="match status" value="1"/>
</dbReference>
<evidence type="ECO:0000313" key="9">
    <source>
        <dbReference type="Proteomes" id="UP000191691"/>
    </source>
</evidence>
<keyword evidence="4" id="KW-0862">Zinc</keyword>
<feature type="domain" description="Anaphase-promoting complex subunit 11 RING-H2 finger" evidence="7">
    <location>
        <begin position="21"/>
        <end position="48"/>
    </location>
</feature>
<evidence type="ECO:0000256" key="1">
    <source>
        <dbReference type="ARBA" id="ARBA00022723"/>
    </source>
</evidence>
<dbReference type="Proteomes" id="UP000191691">
    <property type="component" value="Unassembled WGS sequence"/>
</dbReference>
<dbReference type="EMBL" id="MOOB01000075">
    <property type="protein sequence ID" value="OQE74690.1"/>
    <property type="molecule type" value="Genomic_DNA"/>
</dbReference>
<dbReference type="SUPFAM" id="SSF57850">
    <property type="entry name" value="RING/U-box"/>
    <property type="match status" value="1"/>
</dbReference>
<feature type="region of interest" description="Disordered" evidence="6">
    <location>
        <begin position="49"/>
        <end position="105"/>
    </location>
</feature>
<dbReference type="InterPro" id="IPR024991">
    <property type="entry name" value="RING-H2_APC11"/>
</dbReference>
<dbReference type="AlphaFoldDB" id="A0A1V6XHQ7"/>
<evidence type="ECO:0000259" key="7">
    <source>
        <dbReference type="Pfam" id="PF12861"/>
    </source>
</evidence>
<keyword evidence="2" id="KW-0863">Zinc-finger</keyword>
<dbReference type="OMA" id="MSLPKHT"/>
<proteinExistence type="predicted"/>
<accession>A0A1V6XHQ7</accession>
<dbReference type="Gene3D" id="3.30.40.10">
    <property type="entry name" value="Zinc/RING finger domain, C3HC4 (zinc finger)"/>
    <property type="match status" value="1"/>
</dbReference>
<evidence type="ECO:0000313" key="8">
    <source>
        <dbReference type="EMBL" id="OQE74690.1"/>
    </source>
</evidence>
<dbReference type="InterPro" id="IPR051031">
    <property type="entry name" value="RING-box_E3_Ubiquitin_Ligase"/>
</dbReference>
<evidence type="ECO:0000256" key="5">
    <source>
        <dbReference type="ARBA" id="ARBA00023306"/>
    </source>
</evidence>
<dbReference type="GO" id="GO:0008270">
    <property type="term" value="F:zinc ion binding"/>
    <property type="evidence" value="ECO:0007669"/>
    <property type="project" value="UniProtKB-KW"/>
</dbReference>
<feature type="compositionally biased region" description="Polar residues" evidence="6">
    <location>
        <begin position="234"/>
        <end position="251"/>
    </location>
</feature>
<feature type="compositionally biased region" description="Basic and acidic residues" evidence="6">
    <location>
        <begin position="92"/>
        <end position="104"/>
    </location>
</feature>
<name>A0A1V6XHQ7_PENNA</name>
<dbReference type="GO" id="GO:0005680">
    <property type="term" value="C:anaphase-promoting complex"/>
    <property type="evidence" value="ECO:0007669"/>
    <property type="project" value="InterPro"/>
</dbReference>
<dbReference type="PANTHER" id="PTHR11210">
    <property type="entry name" value="RING BOX"/>
    <property type="match status" value="1"/>
</dbReference>